<dbReference type="EnsemblPlants" id="OB11G11790.1">
    <property type="protein sequence ID" value="OB11G11790.1"/>
    <property type="gene ID" value="OB11G11790"/>
</dbReference>
<evidence type="ECO:0000313" key="2">
    <source>
        <dbReference type="Proteomes" id="UP000006038"/>
    </source>
</evidence>
<sequence length="91" mass="9688">CSSASVGCCPSDPITVPSSLLVIVPDSKIFLRSINHSINLSRTHAMQLMQLLPSPSLSKRLNASRNSAICSLLSCSIPPSDLAKQKKQLAN</sequence>
<evidence type="ECO:0000313" key="1">
    <source>
        <dbReference type="EnsemblPlants" id="OB11G11790.1"/>
    </source>
</evidence>
<proteinExistence type="predicted"/>
<dbReference type="HOGENOM" id="CLU_2433354_0_0_1"/>
<dbReference type="AlphaFoldDB" id="J3N5U3"/>
<reference evidence="1" key="1">
    <citation type="journal article" date="2013" name="Nat. Commun.">
        <title>Whole-genome sequencing of Oryza brachyantha reveals mechanisms underlying Oryza genome evolution.</title>
        <authorList>
            <person name="Chen J."/>
            <person name="Huang Q."/>
            <person name="Gao D."/>
            <person name="Wang J."/>
            <person name="Lang Y."/>
            <person name="Liu T."/>
            <person name="Li B."/>
            <person name="Bai Z."/>
            <person name="Luis Goicoechea J."/>
            <person name="Liang C."/>
            <person name="Chen C."/>
            <person name="Zhang W."/>
            <person name="Sun S."/>
            <person name="Liao Y."/>
            <person name="Zhang X."/>
            <person name="Yang L."/>
            <person name="Song C."/>
            <person name="Wang M."/>
            <person name="Shi J."/>
            <person name="Liu G."/>
            <person name="Liu J."/>
            <person name="Zhou H."/>
            <person name="Zhou W."/>
            <person name="Yu Q."/>
            <person name="An N."/>
            <person name="Chen Y."/>
            <person name="Cai Q."/>
            <person name="Wang B."/>
            <person name="Liu B."/>
            <person name="Min J."/>
            <person name="Huang Y."/>
            <person name="Wu H."/>
            <person name="Li Z."/>
            <person name="Zhang Y."/>
            <person name="Yin Y."/>
            <person name="Song W."/>
            <person name="Jiang J."/>
            <person name="Jackson S.A."/>
            <person name="Wing R.A."/>
            <person name="Wang J."/>
            <person name="Chen M."/>
        </authorList>
    </citation>
    <scope>NUCLEOTIDE SEQUENCE [LARGE SCALE GENOMIC DNA]</scope>
    <source>
        <strain evidence="1">cv. IRGC 101232</strain>
    </source>
</reference>
<protein>
    <submittedName>
        <fullName evidence="1">Uncharacterized protein</fullName>
    </submittedName>
</protein>
<dbReference type="Proteomes" id="UP000006038">
    <property type="component" value="Chromosome 11"/>
</dbReference>
<reference evidence="1" key="2">
    <citation type="submission" date="2013-04" db="UniProtKB">
        <authorList>
            <consortium name="EnsemblPlants"/>
        </authorList>
    </citation>
    <scope>IDENTIFICATION</scope>
</reference>
<name>J3N5U3_ORYBR</name>
<dbReference type="Gramene" id="OB11G11790.1">
    <property type="protein sequence ID" value="OB11G11790.1"/>
    <property type="gene ID" value="OB11G11790"/>
</dbReference>
<organism evidence="1">
    <name type="scientific">Oryza brachyantha</name>
    <name type="common">malo sina</name>
    <dbReference type="NCBI Taxonomy" id="4533"/>
    <lineage>
        <taxon>Eukaryota</taxon>
        <taxon>Viridiplantae</taxon>
        <taxon>Streptophyta</taxon>
        <taxon>Embryophyta</taxon>
        <taxon>Tracheophyta</taxon>
        <taxon>Spermatophyta</taxon>
        <taxon>Magnoliopsida</taxon>
        <taxon>Liliopsida</taxon>
        <taxon>Poales</taxon>
        <taxon>Poaceae</taxon>
        <taxon>BOP clade</taxon>
        <taxon>Oryzoideae</taxon>
        <taxon>Oryzeae</taxon>
        <taxon>Oryzinae</taxon>
        <taxon>Oryza</taxon>
    </lineage>
</organism>
<keyword evidence="2" id="KW-1185">Reference proteome</keyword>
<accession>J3N5U3</accession>